<evidence type="ECO:0000313" key="2">
    <source>
        <dbReference type="EMBL" id="KAK6948860.1"/>
    </source>
</evidence>
<feature type="compositionally biased region" description="Basic residues" evidence="1">
    <location>
        <begin position="281"/>
        <end position="291"/>
    </location>
</feature>
<keyword evidence="3" id="KW-1185">Reference proteome</keyword>
<accession>A0AAX6M877</accession>
<dbReference type="AlphaFoldDB" id="A0AAX6M877"/>
<protein>
    <submittedName>
        <fullName evidence="2">Uncharacterized protein</fullName>
    </submittedName>
</protein>
<reference evidence="2 3" key="1">
    <citation type="journal article" date="2024" name="Front Chem Biol">
        <title>Unveiling the potential of Daldinia eschscholtzii MFLUCC 19-0629 through bioactivity and bioinformatics studies for enhanced sustainable agriculture production.</title>
        <authorList>
            <person name="Brooks S."/>
            <person name="Weaver J.A."/>
            <person name="Klomchit A."/>
            <person name="Alharthi S.A."/>
            <person name="Onlamun T."/>
            <person name="Nurani R."/>
            <person name="Vong T.K."/>
            <person name="Alberti F."/>
            <person name="Greco C."/>
        </authorList>
    </citation>
    <scope>NUCLEOTIDE SEQUENCE [LARGE SCALE GENOMIC DNA]</scope>
    <source>
        <strain evidence="2">MFLUCC 19-0629</strain>
    </source>
</reference>
<gene>
    <name evidence="2" type="ORF">Daesc_008931</name>
</gene>
<sequence>MSLLNVLIPVPTLASLIEDICKQIDAGRLEVNDAPSNKKPTSELSQLITLLGQKLNMDSLEDFYLDEVEGEKCIFCIRRNQSGPAIWTDMVRKCRIEENNISLIEEGYLHAEGDDGGIYLILWPLKEPEGNSATQEPQERPGKRQLMNFQAPRNTADKARELTRAEELTTLDDCKKQSALWEKLDREIRRGKKRGSDLIADSTSDDADEDYADLEGMLEEMAQAGMAEIDKRVRFLLEEASKNAGPAARNPISTPNRVHGSQEKGRRPDSSSEVIPVRQQSNKRQKIRKSM</sequence>
<proteinExistence type="predicted"/>
<evidence type="ECO:0000313" key="3">
    <source>
        <dbReference type="Proteomes" id="UP001369815"/>
    </source>
</evidence>
<name>A0AAX6M877_9PEZI</name>
<organism evidence="2 3">
    <name type="scientific">Daldinia eschscholtzii</name>
    <dbReference type="NCBI Taxonomy" id="292717"/>
    <lineage>
        <taxon>Eukaryota</taxon>
        <taxon>Fungi</taxon>
        <taxon>Dikarya</taxon>
        <taxon>Ascomycota</taxon>
        <taxon>Pezizomycotina</taxon>
        <taxon>Sordariomycetes</taxon>
        <taxon>Xylariomycetidae</taxon>
        <taxon>Xylariales</taxon>
        <taxon>Hypoxylaceae</taxon>
        <taxon>Daldinia</taxon>
    </lineage>
</organism>
<feature type="region of interest" description="Disordered" evidence="1">
    <location>
        <begin position="242"/>
        <end position="291"/>
    </location>
</feature>
<comment type="caution">
    <text evidence="2">The sequence shown here is derived from an EMBL/GenBank/DDBJ whole genome shotgun (WGS) entry which is preliminary data.</text>
</comment>
<evidence type="ECO:0000256" key="1">
    <source>
        <dbReference type="SAM" id="MobiDB-lite"/>
    </source>
</evidence>
<dbReference type="Proteomes" id="UP001369815">
    <property type="component" value="Unassembled WGS sequence"/>
</dbReference>
<feature type="compositionally biased region" description="Basic and acidic residues" evidence="1">
    <location>
        <begin position="260"/>
        <end position="270"/>
    </location>
</feature>
<dbReference type="EMBL" id="JBANMG010000009">
    <property type="protein sequence ID" value="KAK6948860.1"/>
    <property type="molecule type" value="Genomic_DNA"/>
</dbReference>